<gene>
    <name evidence="5" type="ORF">B0H17DRAFT_1325114</name>
</gene>
<evidence type="ECO:0000313" key="6">
    <source>
        <dbReference type="Proteomes" id="UP001221757"/>
    </source>
</evidence>
<dbReference type="GO" id="GO:0003976">
    <property type="term" value="F:UDP-N-acetylglucosamine-lysosomal-enzyme N-acetylglucosaminephosphotransferase activity"/>
    <property type="evidence" value="ECO:0007669"/>
    <property type="project" value="TreeGrafter"/>
</dbReference>
<evidence type="ECO:0000256" key="2">
    <source>
        <dbReference type="SAM" id="Phobius"/>
    </source>
</evidence>
<dbReference type="PANTHER" id="PTHR24045">
    <property type="match status" value="1"/>
</dbReference>
<dbReference type="Pfam" id="PF17101">
    <property type="entry name" value="Stealth_CR1"/>
    <property type="match status" value="1"/>
</dbReference>
<evidence type="ECO:0008006" key="7">
    <source>
        <dbReference type="Google" id="ProtNLM"/>
    </source>
</evidence>
<dbReference type="AlphaFoldDB" id="A0AAD7GYL5"/>
<evidence type="ECO:0000259" key="3">
    <source>
        <dbReference type="Pfam" id="PF17101"/>
    </source>
</evidence>
<dbReference type="PANTHER" id="PTHR24045:SF0">
    <property type="entry name" value="N-ACETYLGLUCOSAMINE-1-PHOSPHOTRANSFERASE SUBUNITS ALPHA_BETA"/>
    <property type="match status" value="1"/>
</dbReference>
<dbReference type="EMBL" id="JARKIE010000004">
    <property type="protein sequence ID" value="KAJ7708167.1"/>
    <property type="molecule type" value="Genomic_DNA"/>
</dbReference>
<dbReference type="Pfam" id="PF17102">
    <property type="entry name" value="Stealth_CR3"/>
    <property type="match status" value="1"/>
</dbReference>
<protein>
    <recommendedName>
        <fullName evidence="7">Stealth protein CR3 conserved region 3 domain-containing protein</fullName>
    </recommendedName>
</protein>
<dbReference type="GO" id="GO:0005794">
    <property type="term" value="C:Golgi apparatus"/>
    <property type="evidence" value="ECO:0007669"/>
    <property type="project" value="TreeGrafter"/>
</dbReference>
<dbReference type="InterPro" id="IPR047141">
    <property type="entry name" value="Stealth"/>
</dbReference>
<dbReference type="InterPro" id="IPR031357">
    <property type="entry name" value="Stealth_CR3"/>
</dbReference>
<feature type="transmembrane region" description="Helical" evidence="2">
    <location>
        <begin position="30"/>
        <end position="49"/>
    </location>
</feature>
<name>A0AAD7GYL5_MYCRO</name>
<accession>A0AAD7GYL5</accession>
<evidence type="ECO:0000256" key="1">
    <source>
        <dbReference type="ARBA" id="ARBA00022679"/>
    </source>
</evidence>
<keyword evidence="2" id="KW-1133">Transmembrane helix</keyword>
<keyword evidence="2" id="KW-0812">Transmembrane</keyword>
<dbReference type="GO" id="GO:0046835">
    <property type="term" value="P:carbohydrate phosphorylation"/>
    <property type="evidence" value="ECO:0007669"/>
    <property type="project" value="TreeGrafter"/>
</dbReference>
<feature type="domain" description="Stealth protein CR1 conserved region 1" evidence="3">
    <location>
        <begin position="148"/>
        <end position="170"/>
    </location>
</feature>
<sequence>MSTRSLYLYQPLGGKPSSPLRDVLCNPVRCTAILLVVALSLGSIGFFMIQQPWGSVLAPNMSFPAHETEPSVSVDPSIPEVPPPVAEVVATSVYHPFVAPSPADSIVDQRVRPIKAHSVLSDDCLDTWVSTGQWQPPCHYDMVQDATIDLVYVWVNGSDVLHQKARNELLASTKYKTKDARFREHDELRYSLRSARNATATWPNSTWHIITADVPDPNTNNNTAVDHNRRLGLVPQWLDIQCAFRGQDGHPPIRLQHDSQLFRLTGRPGAALESANATDWLDKILPSFNSHAVESQLPQLDPRIVSENIVALNDDQFMALPLPPSAFHTTLYGQVFRMDPNLMVGGDSSGSADGGGEWRSLGWSAHLLNERFGTRKRPYMHHNARALSLPLMHELSLAFGSYFAATPLSQFRGSHKVAGEYEVNTIFMSTQYVIERHREALLWSWVVAKWGRAEGLLTRDLKHRMWLELGGAEDDAVTLLKTEGSAEDDVEVNLLMAGLQLPRAFDAEKQADTTYSWVSMDGYNPSFRSSLPQSVLQRDECIGKDEESAWDMFRRLLKESPSCGDNVISSLIQSSESGLSVFLPPPSTQNIRPSPSDPIILPLELPAHAPPLPRNPRAFVVRLLMRYAYVLGDSPTIFMGLKSPLQGERLLKAADQTKDVALICINDDLGNGDQTAANTMLRSWFQRRWPEKLECEL</sequence>
<organism evidence="5 6">
    <name type="scientific">Mycena rosella</name>
    <name type="common">Pink bonnet</name>
    <name type="synonym">Agaricus rosellus</name>
    <dbReference type="NCBI Taxonomy" id="1033263"/>
    <lineage>
        <taxon>Eukaryota</taxon>
        <taxon>Fungi</taxon>
        <taxon>Dikarya</taxon>
        <taxon>Basidiomycota</taxon>
        <taxon>Agaricomycotina</taxon>
        <taxon>Agaricomycetes</taxon>
        <taxon>Agaricomycetidae</taxon>
        <taxon>Agaricales</taxon>
        <taxon>Marasmiineae</taxon>
        <taxon>Mycenaceae</taxon>
        <taxon>Mycena</taxon>
    </lineage>
</organism>
<dbReference type="Proteomes" id="UP001221757">
    <property type="component" value="Unassembled WGS sequence"/>
</dbReference>
<evidence type="ECO:0000313" key="5">
    <source>
        <dbReference type="EMBL" id="KAJ7708167.1"/>
    </source>
</evidence>
<keyword evidence="2" id="KW-0472">Membrane</keyword>
<comment type="caution">
    <text evidence="5">The sequence shown here is derived from an EMBL/GenBank/DDBJ whole genome shotgun (WGS) entry which is preliminary data.</text>
</comment>
<feature type="domain" description="Stealth protein CR3 conserved region 3" evidence="4">
    <location>
        <begin position="381"/>
        <end position="435"/>
    </location>
</feature>
<reference evidence="5" key="1">
    <citation type="submission" date="2023-03" db="EMBL/GenBank/DDBJ databases">
        <title>Massive genome expansion in bonnet fungi (Mycena s.s.) driven by repeated elements and novel gene families across ecological guilds.</title>
        <authorList>
            <consortium name="Lawrence Berkeley National Laboratory"/>
            <person name="Harder C.B."/>
            <person name="Miyauchi S."/>
            <person name="Viragh M."/>
            <person name="Kuo A."/>
            <person name="Thoen E."/>
            <person name="Andreopoulos B."/>
            <person name="Lu D."/>
            <person name="Skrede I."/>
            <person name="Drula E."/>
            <person name="Henrissat B."/>
            <person name="Morin E."/>
            <person name="Kohler A."/>
            <person name="Barry K."/>
            <person name="LaButti K."/>
            <person name="Morin E."/>
            <person name="Salamov A."/>
            <person name="Lipzen A."/>
            <person name="Mereny Z."/>
            <person name="Hegedus B."/>
            <person name="Baldrian P."/>
            <person name="Stursova M."/>
            <person name="Weitz H."/>
            <person name="Taylor A."/>
            <person name="Grigoriev I.V."/>
            <person name="Nagy L.G."/>
            <person name="Martin F."/>
            <person name="Kauserud H."/>
        </authorList>
    </citation>
    <scope>NUCLEOTIDE SEQUENCE</scope>
    <source>
        <strain evidence="5">CBHHK067</strain>
    </source>
</reference>
<dbReference type="InterPro" id="IPR031358">
    <property type="entry name" value="Stealth_CR1"/>
</dbReference>
<evidence type="ECO:0000259" key="4">
    <source>
        <dbReference type="Pfam" id="PF17102"/>
    </source>
</evidence>
<keyword evidence="6" id="KW-1185">Reference proteome</keyword>
<keyword evidence="1" id="KW-0808">Transferase</keyword>
<proteinExistence type="predicted"/>